<evidence type="ECO:0000256" key="1">
    <source>
        <dbReference type="SAM" id="Phobius"/>
    </source>
</evidence>
<proteinExistence type="predicted"/>
<dbReference type="EMBL" id="BEYU01000015">
    <property type="protein sequence ID" value="GBG25818.1"/>
    <property type="molecule type" value="Genomic_DNA"/>
</dbReference>
<dbReference type="SUPFAM" id="SSF52833">
    <property type="entry name" value="Thioredoxin-like"/>
    <property type="match status" value="1"/>
</dbReference>
<dbReference type="GO" id="GO:0005737">
    <property type="term" value="C:cytoplasm"/>
    <property type="evidence" value="ECO:0007669"/>
    <property type="project" value="TreeGrafter"/>
</dbReference>
<dbReference type="Gene3D" id="2.60.120.650">
    <property type="entry name" value="Cupin"/>
    <property type="match status" value="1"/>
</dbReference>
<dbReference type="InterPro" id="IPR041667">
    <property type="entry name" value="Cupin_8"/>
</dbReference>
<dbReference type="GO" id="GO:0005634">
    <property type="term" value="C:nucleus"/>
    <property type="evidence" value="ECO:0007669"/>
    <property type="project" value="TreeGrafter"/>
</dbReference>
<name>A0A2R5G7P1_9STRA</name>
<dbReference type="AlphaFoldDB" id="A0A2R5G7P1"/>
<keyword evidence="3" id="KW-0808">Transferase</keyword>
<dbReference type="InterPro" id="IPR050910">
    <property type="entry name" value="JMJD6_ArgDemeth/LysHydrox"/>
</dbReference>
<evidence type="ECO:0000313" key="3">
    <source>
        <dbReference type="EMBL" id="GBG25818.1"/>
    </source>
</evidence>
<comment type="caution">
    <text evidence="3">The sequence shown here is derived from an EMBL/GenBank/DDBJ whole genome shotgun (WGS) entry which is preliminary data.</text>
</comment>
<dbReference type="Proteomes" id="UP000241890">
    <property type="component" value="Unassembled WGS sequence"/>
</dbReference>
<dbReference type="PANTHER" id="PTHR12480:SF22">
    <property type="entry name" value="JMJC DOMAIN-CONTAINING PROTEIN"/>
    <property type="match status" value="1"/>
</dbReference>
<keyword evidence="1" id="KW-1133">Transmembrane helix</keyword>
<dbReference type="SUPFAM" id="SSF51197">
    <property type="entry name" value="Clavaminate synthase-like"/>
    <property type="match status" value="1"/>
</dbReference>
<dbReference type="PANTHER" id="PTHR12480">
    <property type="entry name" value="ARGININE DEMETHYLASE AND LYSYL-HYDROXYLASE JMJD"/>
    <property type="match status" value="1"/>
</dbReference>
<evidence type="ECO:0000259" key="2">
    <source>
        <dbReference type="PROSITE" id="PS51184"/>
    </source>
</evidence>
<accession>A0A2R5G7P1</accession>
<dbReference type="PROSITE" id="PS51184">
    <property type="entry name" value="JMJC"/>
    <property type="match status" value="1"/>
</dbReference>
<reference evidence="3 4" key="1">
    <citation type="submission" date="2017-12" db="EMBL/GenBank/DDBJ databases">
        <title>Sequencing, de novo assembly and annotation of complete genome of a new Thraustochytrid species, strain FCC1311.</title>
        <authorList>
            <person name="Sedici K."/>
            <person name="Godart F."/>
            <person name="Aiese Cigliano R."/>
            <person name="Sanseverino W."/>
            <person name="Barakat M."/>
            <person name="Ortet P."/>
            <person name="Marechal E."/>
            <person name="Cagnac O."/>
            <person name="Amato A."/>
        </authorList>
    </citation>
    <scope>NUCLEOTIDE SEQUENCE [LARGE SCALE GENOMIC DNA]</scope>
</reference>
<protein>
    <submittedName>
        <fullName evidence="3">Bifunctional arginine demethylase and lysyl-hydroxylase JMJD6</fullName>
    </submittedName>
</protein>
<keyword evidence="3" id="KW-0489">Methyltransferase</keyword>
<dbReference type="GO" id="GO:0106140">
    <property type="term" value="F:P-TEFb complex binding"/>
    <property type="evidence" value="ECO:0007669"/>
    <property type="project" value="TreeGrafter"/>
</dbReference>
<keyword evidence="1" id="KW-0812">Transmembrane</keyword>
<gene>
    <name evidence="3" type="ORF">FCC1311_020372</name>
</gene>
<feature type="transmembrane region" description="Helical" evidence="1">
    <location>
        <begin position="38"/>
        <end position="60"/>
    </location>
</feature>
<dbReference type="Pfam" id="PF13621">
    <property type="entry name" value="Cupin_8"/>
    <property type="match status" value="1"/>
</dbReference>
<dbReference type="InterPro" id="IPR003347">
    <property type="entry name" value="JmjC_dom"/>
</dbReference>
<dbReference type="GO" id="GO:0033749">
    <property type="term" value="F:histone H4R3 demethylase activity"/>
    <property type="evidence" value="ECO:0007669"/>
    <property type="project" value="TreeGrafter"/>
</dbReference>
<dbReference type="OrthoDB" id="424465at2759"/>
<dbReference type="GO" id="GO:0008168">
    <property type="term" value="F:methyltransferase activity"/>
    <property type="evidence" value="ECO:0007669"/>
    <property type="project" value="UniProtKB-KW"/>
</dbReference>
<sequence>MGRKKASAAAAAHGKELAPGKKEELGSAASGLLDKLDAIPMSVVLAVLFACGLALLGVKVQSGEVSMPRMSSDLAFEHIMSGRPAAWYKDKHEVVESLPVVTNMEQPFSHATLITTKTFKKEVLEASKDELVLVVFYDPRSHAFQLLHSEIDASAKHIQSHPRLAGRVRIGVVNAAVDAWLGKLYAWLGRTQQDTTKTAATSFQFGHETTYMMLSRLFRNGRVLGAYKGIYDASDILNYLDLALEPLEPRRVPNVAALEAMVTADPPRLPLIASCDSVLSSEAFTAVAKWFHGRSFFARVDDAAACASSDGGSPCTLASFNARGERHCYVPTSEVTGAFETTSSTEGLDKFLSDPELEAFVRLESRTQLEELREDNVHVYLRKPFVCALLLDLQNIEQLRKLTQIVESVRKSPHVATIVPHVEFVLADAKSMAAGYDLADDGVNAILFQASLLTSAEHESIYMPADPLQELSGESIEWVATGMASWLERELSNDLQEFIRDHALFVRQGGVDRAEKGAVAASHRAAQTDVQKKQPELEANAKPQVDLVPEKESFEATNNLVGYQEMKLSDVLKSFAGLYTDYAMLEEIWEDFTPAQRKNEVAMRNGLEMVRNYIQSHAFLHDYVQTIPLTPRRLRDTTEGKGERKELMRAIERFASKTTGMLNDAYHVEERGEEDLEHYSLKLKWSEAAAFFEFALYDIYAERSDEYKKERAAAGNTSLPQAETLQIDRRSADELSMEEFAREYAGKGRPVIIENAKLTRETWNLAFFREHCGDKFPNLVTLDRSQRTWGGLVSVPNKVSMAEFVDTHRTMEERKAWYVHDWSLPHHCPNVFGEAPYEEFTLPKYFAGDYAQRLPFEGYQHSWPSLFVGANGTQSLMHVDSGGTNFWMYLVSGVKEWRFFERHDIPNLYSRPLSSSFAVDPFEQDGSRFPLVGKAKMYHGTQRPGDLVFVPGGSPHGVRNLDDVVGLSMNYIDDTNMWLYLWTQLHSHDFRAFETLTQSNFPRGLRKNQTDISFGEFKSTDWYKLAKEGKLDLVIDNYKPHE</sequence>
<keyword evidence="4" id="KW-1185">Reference proteome</keyword>
<dbReference type="InterPro" id="IPR036249">
    <property type="entry name" value="Thioredoxin-like_sf"/>
</dbReference>
<dbReference type="SMART" id="SM00558">
    <property type="entry name" value="JmjC"/>
    <property type="match status" value="1"/>
</dbReference>
<dbReference type="GO" id="GO:0032259">
    <property type="term" value="P:methylation"/>
    <property type="evidence" value="ECO:0007669"/>
    <property type="project" value="UniProtKB-KW"/>
</dbReference>
<dbReference type="InParanoid" id="A0A2R5G7P1"/>
<keyword evidence="1" id="KW-0472">Membrane</keyword>
<evidence type="ECO:0000313" key="4">
    <source>
        <dbReference type="Proteomes" id="UP000241890"/>
    </source>
</evidence>
<organism evidence="3 4">
    <name type="scientific">Hondaea fermentalgiana</name>
    <dbReference type="NCBI Taxonomy" id="2315210"/>
    <lineage>
        <taxon>Eukaryota</taxon>
        <taxon>Sar</taxon>
        <taxon>Stramenopiles</taxon>
        <taxon>Bigyra</taxon>
        <taxon>Labyrinthulomycetes</taxon>
        <taxon>Thraustochytrida</taxon>
        <taxon>Thraustochytriidae</taxon>
        <taxon>Hondaea</taxon>
    </lineage>
</organism>
<feature type="domain" description="JmjC" evidence="2">
    <location>
        <begin position="831"/>
        <end position="988"/>
    </location>
</feature>